<dbReference type="InterPro" id="IPR000618">
    <property type="entry name" value="Insect_cuticle"/>
</dbReference>
<dbReference type="PANTHER" id="PTHR10380">
    <property type="entry name" value="CUTICLE PROTEIN"/>
    <property type="match status" value="1"/>
</dbReference>
<dbReference type="Proteomes" id="UP001566132">
    <property type="component" value="Unassembled WGS sequence"/>
</dbReference>
<keyword evidence="1 2" id="KW-0193">Cuticle</keyword>
<evidence type="ECO:0000256" key="3">
    <source>
        <dbReference type="SAM" id="SignalP"/>
    </source>
</evidence>
<dbReference type="GO" id="GO:0042302">
    <property type="term" value="F:structural constituent of cuticle"/>
    <property type="evidence" value="ECO:0007669"/>
    <property type="project" value="UniProtKB-UniRule"/>
</dbReference>
<sequence length="133" mass="14708">MKILKINSMSLFVAILSISYALPQYSTQIPILHMELKNDTGNKILQEEIGDAASRQGSYSYVAPDGQQVSMTYVADAEGFRPQGSHMPVPPPMPEAIRKAVEQNLAEEARGIVDDGQYHQQVPVPVLPLKFRV</sequence>
<keyword evidence="5" id="KW-1185">Reference proteome</keyword>
<dbReference type="PROSITE" id="PS51155">
    <property type="entry name" value="CHIT_BIND_RR_2"/>
    <property type="match status" value="1"/>
</dbReference>
<dbReference type="AlphaFoldDB" id="A0ABD1FBJ9"/>
<gene>
    <name evidence="4" type="ORF">ABEB36_000522</name>
</gene>
<dbReference type="PANTHER" id="PTHR10380:SF173">
    <property type="entry name" value="CUTICULAR PROTEIN 47EF, ISOFORM C-RELATED"/>
    <property type="match status" value="1"/>
</dbReference>
<dbReference type="InterPro" id="IPR031311">
    <property type="entry name" value="CHIT_BIND_RR_consensus"/>
</dbReference>
<protein>
    <submittedName>
        <fullName evidence="4">Uncharacterized protein</fullName>
    </submittedName>
</protein>
<comment type="caution">
    <text evidence="4">The sequence shown here is derived from an EMBL/GenBank/DDBJ whole genome shotgun (WGS) entry which is preliminary data.</text>
</comment>
<evidence type="ECO:0000256" key="1">
    <source>
        <dbReference type="ARBA" id="ARBA00022460"/>
    </source>
</evidence>
<proteinExistence type="predicted"/>
<evidence type="ECO:0000313" key="5">
    <source>
        <dbReference type="Proteomes" id="UP001566132"/>
    </source>
</evidence>
<reference evidence="4 5" key="1">
    <citation type="submission" date="2024-05" db="EMBL/GenBank/DDBJ databases">
        <title>Genetic variation in Jamaican populations of the coffee berry borer (Hypothenemus hampei).</title>
        <authorList>
            <person name="Errbii M."/>
            <person name="Myrie A."/>
        </authorList>
    </citation>
    <scope>NUCLEOTIDE SEQUENCE [LARGE SCALE GENOMIC DNA]</scope>
    <source>
        <strain evidence="4">JA-Hopewell-2020-01-JO</strain>
        <tissue evidence="4">Whole body</tissue>
    </source>
</reference>
<accession>A0ABD1FBJ9</accession>
<keyword evidence="3" id="KW-0732">Signal</keyword>
<dbReference type="EMBL" id="JBDJPC010000001">
    <property type="protein sequence ID" value="KAL1516637.1"/>
    <property type="molecule type" value="Genomic_DNA"/>
</dbReference>
<feature type="chain" id="PRO_5044833607" evidence="3">
    <location>
        <begin position="24"/>
        <end position="133"/>
    </location>
</feature>
<dbReference type="PROSITE" id="PS00233">
    <property type="entry name" value="CHIT_BIND_RR_1"/>
    <property type="match status" value="1"/>
</dbReference>
<dbReference type="InterPro" id="IPR050468">
    <property type="entry name" value="Cuticle_Struct_Prot"/>
</dbReference>
<evidence type="ECO:0000256" key="2">
    <source>
        <dbReference type="PROSITE-ProRule" id="PRU00497"/>
    </source>
</evidence>
<evidence type="ECO:0000313" key="4">
    <source>
        <dbReference type="EMBL" id="KAL1516637.1"/>
    </source>
</evidence>
<dbReference type="Pfam" id="PF00379">
    <property type="entry name" value="Chitin_bind_4"/>
    <property type="match status" value="1"/>
</dbReference>
<feature type="signal peptide" evidence="3">
    <location>
        <begin position="1"/>
        <end position="23"/>
    </location>
</feature>
<organism evidence="4 5">
    <name type="scientific">Hypothenemus hampei</name>
    <name type="common">Coffee berry borer</name>
    <dbReference type="NCBI Taxonomy" id="57062"/>
    <lineage>
        <taxon>Eukaryota</taxon>
        <taxon>Metazoa</taxon>
        <taxon>Ecdysozoa</taxon>
        <taxon>Arthropoda</taxon>
        <taxon>Hexapoda</taxon>
        <taxon>Insecta</taxon>
        <taxon>Pterygota</taxon>
        <taxon>Neoptera</taxon>
        <taxon>Endopterygota</taxon>
        <taxon>Coleoptera</taxon>
        <taxon>Polyphaga</taxon>
        <taxon>Cucujiformia</taxon>
        <taxon>Curculionidae</taxon>
        <taxon>Scolytinae</taxon>
        <taxon>Hypothenemus</taxon>
    </lineage>
</organism>
<name>A0ABD1FBJ9_HYPHA</name>